<keyword evidence="13" id="KW-0411">Iron-sulfur</keyword>
<dbReference type="InterPro" id="IPR016156">
    <property type="entry name" value="FAD/NAD-linked_Rdtase_dimer_sf"/>
</dbReference>
<evidence type="ECO:0000256" key="8">
    <source>
        <dbReference type="ARBA" id="ARBA00022714"/>
    </source>
</evidence>
<protein>
    <submittedName>
        <fullName evidence="22">NAD(P)/FAD-dependent oxidoreductase</fullName>
    </submittedName>
</protein>
<evidence type="ECO:0000256" key="16">
    <source>
        <dbReference type="PIRNR" id="PIRNR037149"/>
    </source>
</evidence>
<dbReference type="Gene3D" id="3.50.50.60">
    <property type="entry name" value="FAD/NAD(P)-binding domain"/>
    <property type="match status" value="2"/>
</dbReference>
<evidence type="ECO:0000256" key="2">
    <source>
        <dbReference type="ARBA" id="ARBA00001966"/>
    </source>
</evidence>
<dbReference type="PRINTS" id="PR00411">
    <property type="entry name" value="PNDRDTASEI"/>
</dbReference>
<proteinExistence type="inferred from homology"/>
<dbReference type="InterPro" id="IPR017121">
    <property type="entry name" value="Nitrite_Rdtase_lsu"/>
</dbReference>
<evidence type="ECO:0000256" key="9">
    <source>
        <dbReference type="ARBA" id="ARBA00022723"/>
    </source>
</evidence>
<reference evidence="22 23" key="1">
    <citation type="submission" date="2020-09" db="EMBL/GenBank/DDBJ databases">
        <title>Paenibacillus sp. strain PR3 16S rRNA gene Genome sequencing and assembly.</title>
        <authorList>
            <person name="Kim J."/>
        </authorList>
    </citation>
    <scope>NUCLEOTIDE SEQUENCE [LARGE SCALE GENOMIC DNA]</scope>
    <source>
        <strain evidence="22 23">PR3</strain>
    </source>
</reference>
<feature type="domain" description="BFD-like [2Fe-2S]-binding" evidence="19">
    <location>
        <begin position="419"/>
        <end position="467"/>
    </location>
</feature>
<comment type="caution">
    <text evidence="22">The sequence shown here is derived from an EMBL/GenBank/DDBJ whole genome shotgun (WGS) entry which is preliminary data.</text>
</comment>
<dbReference type="CDD" id="cd19944">
    <property type="entry name" value="NirB_Fer2_BFD-like_2"/>
    <property type="match status" value="1"/>
</dbReference>
<evidence type="ECO:0000256" key="15">
    <source>
        <dbReference type="ARBA" id="ARBA00034078"/>
    </source>
</evidence>
<evidence type="ECO:0000256" key="5">
    <source>
        <dbReference type="ARBA" id="ARBA00010429"/>
    </source>
</evidence>
<organism evidence="22 23">
    <name type="scientific">Paenibacillus terricola</name>
    <dbReference type="NCBI Taxonomy" id="2763503"/>
    <lineage>
        <taxon>Bacteria</taxon>
        <taxon>Bacillati</taxon>
        <taxon>Bacillota</taxon>
        <taxon>Bacilli</taxon>
        <taxon>Bacillales</taxon>
        <taxon>Paenibacillaceae</taxon>
        <taxon>Paenibacillus</taxon>
    </lineage>
</organism>
<dbReference type="PANTHER" id="PTHR43809:SF1">
    <property type="entry name" value="NITRITE REDUCTASE (NADH) LARGE SUBUNIT"/>
    <property type="match status" value="1"/>
</dbReference>
<dbReference type="EMBL" id="JACXZA010000005">
    <property type="protein sequence ID" value="MBD3921263.1"/>
    <property type="molecule type" value="Genomic_DNA"/>
</dbReference>
<feature type="domain" description="Nitrite/sulphite reductase 4Fe-4S" evidence="17">
    <location>
        <begin position="646"/>
        <end position="777"/>
    </location>
</feature>
<evidence type="ECO:0000259" key="21">
    <source>
        <dbReference type="Pfam" id="PF18267"/>
    </source>
</evidence>
<keyword evidence="12" id="KW-0408">Iron</keyword>
<dbReference type="Pfam" id="PF04324">
    <property type="entry name" value="Fer2_BFD"/>
    <property type="match status" value="2"/>
</dbReference>
<comment type="pathway">
    <text evidence="4">Nitrogen metabolism; nitrate reduction (assimilation).</text>
</comment>
<evidence type="ECO:0000259" key="17">
    <source>
        <dbReference type="Pfam" id="PF01077"/>
    </source>
</evidence>
<dbReference type="InterPro" id="IPR045854">
    <property type="entry name" value="NO2/SO3_Rdtase_4Fe4S_sf"/>
</dbReference>
<comment type="cofactor">
    <cofactor evidence="2">
        <name>[4Fe-4S] cluster</name>
        <dbReference type="ChEBI" id="CHEBI:49883"/>
    </cofactor>
</comment>
<keyword evidence="6" id="KW-0349">Heme</keyword>
<dbReference type="Pfam" id="PF18267">
    <property type="entry name" value="Rubredoxin_C"/>
    <property type="match status" value="1"/>
</dbReference>
<evidence type="ECO:0000256" key="12">
    <source>
        <dbReference type="ARBA" id="ARBA00023004"/>
    </source>
</evidence>
<comment type="similarity">
    <text evidence="5">Belongs to the nitrite and sulfite reductase 4Fe-4S domain family.</text>
</comment>
<evidence type="ECO:0000256" key="1">
    <source>
        <dbReference type="ARBA" id="ARBA00001929"/>
    </source>
</evidence>
<dbReference type="Proteomes" id="UP000609346">
    <property type="component" value="Unassembled WGS sequence"/>
</dbReference>
<dbReference type="Gene3D" id="1.10.10.1100">
    <property type="entry name" value="BFD-like [2Fe-2S]-binding domain"/>
    <property type="match status" value="1"/>
</dbReference>
<dbReference type="InterPro" id="IPR006067">
    <property type="entry name" value="NO2/SO3_Rdtase_4Fe4S_dom"/>
</dbReference>
<keyword evidence="14 16" id="KW-0534">Nitrate assimilation</keyword>
<dbReference type="InterPro" id="IPR023753">
    <property type="entry name" value="FAD/NAD-binding_dom"/>
</dbReference>
<dbReference type="NCBIfam" id="TIGR02374">
    <property type="entry name" value="nitri_red_nirB"/>
    <property type="match status" value="1"/>
</dbReference>
<evidence type="ECO:0000259" key="18">
    <source>
        <dbReference type="Pfam" id="PF03460"/>
    </source>
</evidence>
<dbReference type="Gene3D" id="3.30.390.30">
    <property type="match status" value="1"/>
</dbReference>
<evidence type="ECO:0000256" key="4">
    <source>
        <dbReference type="ARBA" id="ARBA00005096"/>
    </source>
</evidence>
<evidence type="ECO:0000256" key="14">
    <source>
        <dbReference type="ARBA" id="ARBA00023063"/>
    </source>
</evidence>
<evidence type="ECO:0000313" key="23">
    <source>
        <dbReference type="Proteomes" id="UP000609346"/>
    </source>
</evidence>
<evidence type="ECO:0000256" key="3">
    <source>
        <dbReference type="ARBA" id="ARBA00001974"/>
    </source>
</evidence>
<dbReference type="InterPro" id="IPR036188">
    <property type="entry name" value="FAD/NAD-bd_sf"/>
</dbReference>
<dbReference type="InterPro" id="IPR041575">
    <property type="entry name" value="Rubredoxin_C"/>
</dbReference>
<feature type="domain" description="Nitrite/Sulfite reductase ferredoxin-like" evidence="18">
    <location>
        <begin position="574"/>
        <end position="631"/>
    </location>
</feature>
<evidence type="ECO:0000256" key="10">
    <source>
        <dbReference type="ARBA" id="ARBA00022827"/>
    </source>
</evidence>
<dbReference type="SUPFAM" id="SSF51905">
    <property type="entry name" value="FAD/NAD(P)-binding domain"/>
    <property type="match status" value="2"/>
</dbReference>
<keyword evidence="11" id="KW-0560">Oxidoreductase</keyword>
<feature type="domain" description="FAD/NAD(P)-binding" evidence="20">
    <location>
        <begin position="5"/>
        <end position="283"/>
    </location>
</feature>
<dbReference type="Pfam" id="PF03460">
    <property type="entry name" value="NIR_SIR_ferr"/>
    <property type="match status" value="1"/>
</dbReference>
<evidence type="ECO:0000256" key="6">
    <source>
        <dbReference type="ARBA" id="ARBA00022617"/>
    </source>
</evidence>
<comment type="cofactor">
    <cofactor evidence="1">
        <name>siroheme</name>
        <dbReference type="ChEBI" id="CHEBI:60052"/>
    </cofactor>
</comment>
<dbReference type="InterPro" id="IPR036136">
    <property type="entry name" value="Nit/Sulf_reduc_fer-like_dom_sf"/>
</dbReference>
<dbReference type="PRINTS" id="PR00368">
    <property type="entry name" value="FADPNR"/>
</dbReference>
<dbReference type="InterPro" id="IPR041854">
    <property type="entry name" value="BFD-like_2Fe2S-bd_dom_sf"/>
</dbReference>
<keyword evidence="7 16" id="KW-0285">Flavoprotein</keyword>
<dbReference type="Gene3D" id="3.30.413.10">
    <property type="entry name" value="Sulfite Reductase Hemoprotein, domain 1"/>
    <property type="match status" value="1"/>
</dbReference>
<dbReference type="InterPro" id="IPR012744">
    <property type="entry name" value="Nitri_red_NirB"/>
</dbReference>
<dbReference type="InterPro" id="IPR052034">
    <property type="entry name" value="NasD-like"/>
</dbReference>
<dbReference type="Pfam" id="PF07992">
    <property type="entry name" value="Pyr_redox_2"/>
    <property type="match status" value="1"/>
</dbReference>
<comment type="cofactor">
    <cofactor evidence="3 16">
        <name>FAD</name>
        <dbReference type="ChEBI" id="CHEBI:57692"/>
    </cofactor>
</comment>
<dbReference type="CDD" id="cd19943">
    <property type="entry name" value="NirB_Fer2_BFD-like_1"/>
    <property type="match status" value="1"/>
</dbReference>
<gene>
    <name evidence="22" type="ORF">H8B09_21020</name>
</gene>
<keyword evidence="9" id="KW-0479">Metal-binding</keyword>
<dbReference type="InterPro" id="IPR007419">
    <property type="entry name" value="BFD-like_2Fe2S-bd_dom"/>
</dbReference>
<dbReference type="PIRSF" id="PIRSF037149">
    <property type="entry name" value="NirB"/>
    <property type="match status" value="1"/>
</dbReference>
<dbReference type="PANTHER" id="PTHR43809">
    <property type="entry name" value="NITRITE REDUCTASE (NADH) LARGE SUBUNIT"/>
    <property type="match status" value="1"/>
</dbReference>
<accession>A0ABR8MZ80</accession>
<dbReference type="SUPFAM" id="SSF55124">
    <property type="entry name" value="Nitrite/Sulfite reductase N-terminal domain-like"/>
    <property type="match status" value="1"/>
</dbReference>
<keyword evidence="8" id="KW-0001">2Fe-2S</keyword>
<evidence type="ECO:0000259" key="20">
    <source>
        <dbReference type="Pfam" id="PF07992"/>
    </source>
</evidence>
<dbReference type="SUPFAM" id="SSF56014">
    <property type="entry name" value="Nitrite and sulphite reductase 4Fe-4S domain-like"/>
    <property type="match status" value="1"/>
</dbReference>
<dbReference type="RefSeq" id="WP_191205529.1">
    <property type="nucleotide sequence ID" value="NZ_JACXZA010000005.1"/>
</dbReference>
<comment type="cofactor">
    <cofactor evidence="15">
        <name>[2Fe-2S] cluster</name>
        <dbReference type="ChEBI" id="CHEBI:190135"/>
    </cofactor>
</comment>
<keyword evidence="23" id="KW-1185">Reference proteome</keyword>
<keyword evidence="10 16" id="KW-0274">FAD</keyword>
<dbReference type="Pfam" id="PF01077">
    <property type="entry name" value="NIR_SIR"/>
    <property type="match status" value="1"/>
</dbReference>
<feature type="domain" description="NADH-rubredoxin oxidoreductase C-terminal" evidence="21">
    <location>
        <begin position="319"/>
        <end position="385"/>
    </location>
</feature>
<dbReference type="InterPro" id="IPR005117">
    <property type="entry name" value="NiRdtase/SiRdtase_haem-b_fer"/>
</dbReference>
<name>A0ABR8MZ80_9BACL</name>
<evidence type="ECO:0000256" key="11">
    <source>
        <dbReference type="ARBA" id="ARBA00023002"/>
    </source>
</evidence>
<evidence type="ECO:0000256" key="13">
    <source>
        <dbReference type="ARBA" id="ARBA00023014"/>
    </source>
</evidence>
<feature type="domain" description="BFD-like [2Fe-2S]-binding" evidence="19">
    <location>
        <begin position="483"/>
        <end position="532"/>
    </location>
</feature>
<sequence length="805" mass="86401">MTRQKLVLIGNGMAGVRCIEEILKLRPDAFDITIVGAEPHPNYNRIMLSKVLQGDTPMSAITINEYAWYEERGITLYTGETVTYIDTANQVVHTDRRRTTAYDKLIIATGSLPFMLPLPGIDKPGVTAFRNMKDCELMVETAANYKRAAVIGGGLLGLEAARGLLNLGMEDVHVIHNSRYLMNRQLDPQAANMLRQELEQQGMKIWLEKNTDRIIGRKRVEALQFTDGTRLNVDLVVIAVGIKPNVRLAAESGIEVNRAIVVNDRMETSAPNVYAVGECAEHRGMVYGLVAPLYEQGKVLAQAICEQDTEGYHGSVLYSQLKVSGVDVFSVGDIEDSQLSTMQMAYDGIRRTYRKIGIRDNRIVGAVLFGDSGDSNKLLGYVKQGADISVLQQEAPTSSGGTGGGTTEYVSGLSDSETICSCNGVSKGTITAVIREQGLETFEQVRECTRAASSCGGCKPLVSALLQCVLESGDEDAVQVTPLCGCTTLSREQLKDAIAASRTSSFREAVTALGWKTADGCMFCRPAIRYYIGVLGRLSANGRDQVSTAALTAAADTEAADTLAEGGAYAALANGTYAVQPRLYGGVATADQLRRIADAIERYQVPLAKLNGDGRLELLGLSAAEAAGVSQTIGGPVAAHMYGRPVASVVTCGGIAYERGAVRDSIAVGAALERRLEQLQLPTTVSAAVSASPLHRAGSLVRDIGIVGVPSGWELYIGGSAGIEVKEAKLLLTEPEERAVVDIATAVLQLYAEEALYGEPVWQWLERIGVVALRERALDPRSRRALLLRAQNEAGQSMAIRGECS</sequence>
<evidence type="ECO:0000256" key="7">
    <source>
        <dbReference type="ARBA" id="ARBA00022630"/>
    </source>
</evidence>
<evidence type="ECO:0000259" key="19">
    <source>
        <dbReference type="Pfam" id="PF04324"/>
    </source>
</evidence>
<evidence type="ECO:0000313" key="22">
    <source>
        <dbReference type="EMBL" id="MBD3921263.1"/>
    </source>
</evidence>